<dbReference type="Pfam" id="PF20869">
    <property type="entry name" value="FAM186A_PQQAQ"/>
    <property type="match status" value="9"/>
</dbReference>
<dbReference type="PANTHER" id="PTHR33590:SF2">
    <property type="entry name" value="PROTEIN FAM186A"/>
    <property type="match status" value="1"/>
</dbReference>
<feature type="region of interest" description="Disordered" evidence="2">
    <location>
        <begin position="663"/>
        <end position="695"/>
    </location>
</feature>
<feature type="domain" description="FAM186A/B N-terminal" evidence="3">
    <location>
        <begin position="1"/>
        <end position="205"/>
    </location>
</feature>
<feature type="compositionally biased region" description="Basic and acidic residues" evidence="2">
    <location>
        <begin position="441"/>
        <end position="450"/>
    </location>
</feature>
<protein>
    <submittedName>
        <fullName evidence="4">Protein FAM186A</fullName>
    </submittedName>
</protein>
<dbReference type="InterPro" id="IPR049144">
    <property type="entry name" value="FAM186A_B_N"/>
</dbReference>
<feature type="coiled-coil region" evidence="1">
    <location>
        <begin position="229"/>
        <end position="263"/>
    </location>
</feature>
<dbReference type="PANTHER" id="PTHR33590">
    <property type="entry name" value="GLUTENIN, HIGH MOLECULAR WEIGHT SUBUNIT PW212-RELATED PROTEIN"/>
    <property type="match status" value="1"/>
</dbReference>
<evidence type="ECO:0000313" key="4">
    <source>
        <dbReference type="EMBL" id="EGV93614.1"/>
    </source>
</evidence>
<organism evidence="4 5">
    <name type="scientific">Cricetulus griseus</name>
    <name type="common">Chinese hamster</name>
    <name type="synonym">Cricetulus barabensis griseus</name>
    <dbReference type="NCBI Taxonomy" id="10029"/>
    <lineage>
        <taxon>Eukaryota</taxon>
        <taxon>Metazoa</taxon>
        <taxon>Chordata</taxon>
        <taxon>Craniata</taxon>
        <taxon>Vertebrata</taxon>
        <taxon>Euteleostomi</taxon>
        <taxon>Mammalia</taxon>
        <taxon>Eutheria</taxon>
        <taxon>Euarchontoglires</taxon>
        <taxon>Glires</taxon>
        <taxon>Rodentia</taxon>
        <taxon>Myomorpha</taxon>
        <taxon>Muroidea</taxon>
        <taxon>Cricetidae</taxon>
        <taxon>Cricetinae</taxon>
        <taxon>Cricetulus</taxon>
    </lineage>
</organism>
<proteinExistence type="predicted"/>
<dbReference type="InParanoid" id="G3HX76"/>
<dbReference type="Proteomes" id="UP000001075">
    <property type="component" value="Unassembled WGS sequence"/>
</dbReference>
<feature type="region of interest" description="Disordered" evidence="2">
    <location>
        <begin position="438"/>
        <end position="490"/>
    </location>
</feature>
<evidence type="ECO:0000256" key="1">
    <source>
        <dbReference type="SAM" id="Coils"/>
    </source>
</evidence>
<feature type="region of interest" description="Disordered" evidence="2">
    <location>
        <begin position="791"/>
        <end position="813"/>
    </location>
</feature>
<feature type="region of interest" description="Disordered" evidence="2">
    <location>
        <begin position="621"/>
        <end position="640"/>
    </location>
</feature>
<sequence length="1435" mass="159562">MSKVELIMSRYSVDRSISMKKGSLTGKEKKKRKVFLEKIASYVKTIDLRERTLSRLLSWLEEWNFVLSEVAEIDIEEYYHWVAQMEMMPDVLKAIDRNVITLCQITKMLFEERKQKRKLFARGKLWKAWKERVVKRPATAHALRPEQMICDKFALTTKVSEIQVMLQELISTAMFSKLENSAIKYISATVLNLSKALNTVREELKHMNVQFSGLVVSEDLEKEFPQRAFQELGEENEMLYQKLKDAEEKCDQLIRVKNFLGRQLLSPALPSKTVVATDHGEIDTLLSKEFAKFIGPQKKGVRDTTVRWDSAMTYVAQEEIAPDTAQLEAEDKAHLDQKSLQPEPLDTNLDKQEKKIEIESSQFSDLQAQDMRQKEGKLKGQEARTGTSGVLERVKKGKSDYSLGRSPVPSQLKMEPTFRPIEKEAKAEVEASKIIQPESTLEPHKTEAKGKKIIPGKAEEMPSTSKHRGKLPLKTPKQTSVTPDDKTEQSDLESFQRAILTFLRERMNNVGKIIDPKSIQEEELGRAEVEKLNIIKSIMEEYFQKVAETVTKTLRAYTDAKKGQFTEIIGKQKLTSAISQLFLKQASISTKSDLSNFLLSEMTDPAIRNLVQTLIEELESDRDRMKDERQEAQKQEEEDWRKEQRLQKLEEWKQAQKLLTEDTDKERLKATKDAEDGQKLKGSKPKPSGKLGELKTSFTQPAVMLTPRVTKALKPETSQVQLFQVDPDAMESVEEKQAPSSKTLLGSAKPLPMAIPEQAQIRSPEESQMSMVSLTLEQTQALHGPLIHEQETEEKIPPSTSGQEQELETQHTVSRIPEQTLTLRGSLTSEKPEAMQISQTTAEQVQISGDTVIQRTVLPLQQIQVKDINLTFEQALDQGITPSPEPVKEPRIMLNPQQAQALGITLTTEQAKAQKISLTPQQAQALGLTLTPEQTKEQRISLTPKQAQALGLTLTPQQAEDLGLTLTPEQIKAQRVSLTPQQTQLPGVSLTPQQAEAQRSNLTPEQAEALGITDSSHLAQAQQITITLEKAQALGLTLTPQQLKIQGISLTPQQGQALGMTLTPEQAQTQGIILTPEQARALGLTLTPHQVKTQRVSLTPEEAQALGITLTLKQAKALGITLTPKQAQPQEISLSSEEAQALGLKLTPQQALIKKIFLSPQQAQALGITLTPEQVKSMKISLTPYQAQALGLTLTPHQVKTQRIKTHKVNLTLEQAQALGIALTLEQTEALGITLTPKQAQPQDISLSSEEAQALGLKLTPQQTMIKKIFLSPQQAQALGITLTPEQAKAMKISLTPEQAQALGLTLTPQQVKSQRVKLTLEQAQALGIALTLEQTEALGITLTPKQAQPQDISLSSEEAQDLGLKLTPQQALIKKICLTPQQAQALGITLTPEQAKAMKISLTPQQAQALGITLTLEQARAQRIGPGPGDCSYS</sequence>
<dbReference type="Pfam" id="PF20870">
    <property type="entry name" value="FAM186A-B_N"/>
    <property type="match status" value="1"/>
</dbReference>
<accession>G3HX76</accession>
<dbReference type="EMBL" id="JH000859">
    <property type="protein sequence ID" value="EGV93614.1"/>
    <property type="molecule type" value="Genomic_DNA"/>
</dbReference>
<evidence type="ECO:0000313" key="5">
    <source>
        <dbReference type="Proteomes" id="UP000001075"/>
    </source>
</evidence>
<keyword evidence="1" id="KW-0175">Coiled coil</keyword>
<feature type="compositionally biased region" description="Basic and acidic residues" evidence="2">
    <location>
        <begin position="663"/>
        <end position="679"/>
    </location>
</feature>
<name>G3HX76_CRIGR</name>
<dbReference type="InterPro" id="IPR049147">
    <property type="entry name" value="FAM186A_PQQAQ"/>
</dbReference>
<reference evidence="5" key="1">
    <citation type="journal article" date="2011" name="Nat. Biotechnol.">
        <title>The genomic sequence of the Chinese hamster ovary (CHO)-K1 cell line.</title>
        <authorList>
            <person name="Xu X."/>
            <person name="Nagarajan H."/>
            <person name="Lewis N.E."/>
            <person name="Pan S."/>
            <person name="Cai Z."/>
            <person name="Liu X."/>
            <person name="Chen W."/>
            <person name="Xie M."/>
            <person name="Wang W."/>
            <person name="Hammond S."/>
            <person name="Andersen M.R."/>
            <person name="Neff N."/>
            <person name="Passarelli B."/>
            <person name="Koh W."/>
            <person name="Fan H.C."/>
            <person name="Wang J."/>
            <person name="Gui Y."/>
            <person name="Lee K.H."/>
            <person name="Betenbaugh M.J."/>
            <person name="Quake S.R."/>
            <person name="Famili I."/>
            <person name="Palsson B.O."/>
            <person name="Wang J."/>
        </authorList>
    </citation>
    <scope>NUCLEOTIDE SEQUENCE [LARGE SCALE GENOMIC DNA]</scope>
    <source>
        <strain evidence="5">CHO K1 cell line</strain>
    </source>
</reference>
<dbReference type="STRING" id="10029.G3HX76"/>
<dbReference type="PaxDb" id="10029-XP_007618087.1"/>
<evidence type="ECO:0000259" key="3">
    <source>
        <dbReference type="Pfam" id="PF20870"/>
    </source>
</evidence>
<feature type="compositionally biased region" description="Polar residues" evidence="2">
    <location>
        <begin position="798"/>
        <end position="813"/>
    </location>
</feature>
<gene>
    <name evidence="4" type="ORF">I79_015595</name>
</gene>
<evidence type="ECO:0000256" key="2">
    <source>
        <dbReference type="SAM" id="MobiDB-lite"/>
    </source>
</evidence>